<proteinExistence type="predicted"/>
<name>A0ABV6MB67_9ACTN</name>
<organism evidence="1 2">
    <name type="scientific">Phytohabitans kaempferiae</name>
    <dbReference type="NCBI Taxonomy" id="1620943"/>
    <lineage>
        <taxon>Bacteria</taxon>
        <taxon>Bacillati</taxon>
        <taxon>Actinomycetota</taxon>
        <taxon>Actinomycetes</taxon>
        <taxon>Micromonosporales</taxon>
        <taxon>Micromonosporaceae</taxon>
    </lineage>
</organism>
<evidence type="ECO:0000313" key="2">
    <source>
        <dbReference type="Proteomes" id="UP001589867"/>
    </source>
</evidence>
<dbReference type="SUPFAM" id="SSF52317">
    <property type="entry name" value="Class I glutamine amidotransferase-like"/>
    <property type="match status" value="1"/>
</dbReference>
<comment type="caution">
    <text evidence="1">The sequence shown here is derived from an EMBL/GenBank/DDBJ whole genome shotgun (WGS) entry which is preliminary data.</text>
</comment>
<sequence>MHIPDWDERFLTRFDPASFVAGCASAGVDAVMVYCNSHVGLCYWPTVSGQMHAGLRGRDIVADQVSLLRERGIAACAYYSGPVFNGWAYREHPEWRIEPSSRGGMAGPGSRYGVVCPNNPQAMEFMLRQVDELAGAYEFDAFFFDMVFWTSVCVCESCRARYRAEWSAEIPERVDWFGAEWCRFQAARERWLLEAFVRLRERVRAHCDIPVFLNGGIIKFDWWAGAGHDLMHAGDLLGGDFHHQSVLPALQRLTPSVMQYMKAVSAYGGGASLLMPVQEQKAHALAATAVGGQFMAIDAVAPDGSVSAPVYERLAEVFAAMEPYREFLGVGDMIAEVGVYASQAAAVDFADNGLPLDKLAGSFRMSGQPSPHSAAVEGTVRALKSAHIPFTVLSRADLGRLADIPVVVLPNVLRMDEEEIDAFRRYVAEGGRLYASGNSSRVTTRGTRHPDFLLADVFGCRFGDEHTASVTYLKPNTAELAASIAPVAYVAHGEPDVNQAGFDRSVTALRVTAAEGTRILATVSLPYGDGRGNRDDERWASIHNSPPWTDTTEPAVLANRFGAGLSVYSAMDIEATAEGSLSAAPQLFVALVRSLLGREPRVAADAPPSVWLTAFHDHEVSRVRVCVLNHPSRFPALPVPQVSLRVSPPAHARFRDLHAIGSERIVPFEIDADGVLHTTIEDLEVFEMLAATYEIGSSATDELASESGALGQPDDSVVS</sequence>
<dbReference type="Proteomes" id="UP001589867">
    <property type="component" value="Unassembled WGS sequence"/>
</dbReference>
<dbReference type="Gene3D" id="3.40.50.880">
    <property type="match status" value="1"/>
</dbReference>
<reference evidence="1 2" key="1">
    <citation type="submission" date="2024-09" db="EMBL/GenBank/DDBJ databases">
        <authorList>
            <person name="Sun Q."/>
            <person name="Mori K."/>
        </authorList>
    </citation>
    <scope>NUCLEOTIDE SEQUENCE [LARGE SCALE GENOMIC DNA]</scope>
    <source>
        <strain evidence="1 2">TBRC 3947</strain>
    </source>
</reference>
<keyword evidence="2" id="KW-1185">Reference proteome</keyword>
<evidence type="ECO:0000313" key="1">
    <source>
        <dbReference type="EMBL" id="MFC0531663.1"/>
    </source>
</evidence>
<dbReference type="RefSeq" id="WP_377256526.1">
    <property type="nucleotide sequence ID" value="NZ_JBHLUH010000060.1"/>
</dbReference>
<dbReference type="SUPFAM" id="SSF51445">
    <property type="entry name" value="(Trans)glycosidases"/>
    <property type="match status" value="1"/>
</dbReference>
<dbReference type="Pfam" id="PF14871">
    <property type="entry name" value="GHL6"/>
    <property type="match status" value="1"/>
</dbReference>
<dbReference type="CDD" id="cd03143">
    <property type="entry name" value="A4_beta-galactosidase_middle_domain"/>
    <property type="match status" value="1"/>
</dbReference>
<dbReference type="InterPro" id="IPR028212">
    <property type="entry name" value="GHL6"/>
</dbReference>
<protein>
    <submittedName>
        <fullName evidence="1">Alpha-L-fucosidase</fullName>
    </submittedName>
</protein>
<dbReference type="Gene3D" id="3.20.20.80">
    <property type="entry name" value="Glycosidases"/>
    <property type="match status" value="1"/>
</dbReference>
<dbReference type="InterPro" id="IPR017853">
    <property type="entry name" value="GH"/>
</dbReference>
<dbReference type="InterPro" id="IPR029062">
    <property type="entry name" value="Class_I_gatase-like"/>
</dbReference>
<gene>
    <name evidence="1" type="ORF">ACFFIA_28855</name>
</gene>
<dbReference type="EMBL" id="JBHLUH010000060">
    <property type="protein sequence ID" value="MFC0531663.1"/>
    <property type="molecule type" value="Genomic_DNA"/>
</dbReference>
<accession>A0ABV6MB67</accession>